<gene>
    <name evidence="2" type="ORF">PLANPX_5835</name>
</gene>
<name>A0A5K7XN60_9BACT</name>
<dbReference type="InterPro" id="IPR011989">
    <property type="entry name" value="ARM-like"/>
</dbReference>
<accession>A0A5K7XN60</accession>
<evidence type="ECO:0008006" key="4">
    <source>
        <dbReference type="Google" id="ProtNLM"/>
    </source>
</evidence>
<dbReference type="AlphaFoldDB" id="A0A5K7XN60"/>
<evidence type="ECO:0000313" key="3">
    <source>
        <dbReference type="Proteomes" id="UP000326837"/>
    </source>
</evidence>
<evidence type="ECO:0000256" key="1">
    <source>
        <dbReference type="SAM" id="Phobius"/>
    </source>
</evidence>
<dbReference type="EMBL" id="AP021861">
    <property type="protein sequence ID" value="BBO36223.1"/>
    <property type="molecule type" value="Genomic_DNA"/>
</dbReference>
<keyword evidence="1" id="KW-0472">Membrane</keyword>
<dbReference type="RefSeq" id="WP_152101428.1">
    <property type="nucleotide sequence ID" value="NZ_AP021861.1"/>
</dbReference>
<evidence type="ECO:0000313" key="2">
    <source>
        <dbReference type="EMBL" id="BBO36223.1"/>
    </source>
</evidence>
<keyword evidence="1" id="KW-0812">Transmembrane</keyword>
<protein>
    <recommendedName>
        <fullName evidence="4">HEAT repeat domain-containing protein</fullName>
    </recommendedName>
</protein>
<dbReference type="Gene3D" id="1.25.10.10">
    <property type="entry name" value="Leucine-rich Repeat Variant"/>
    <property type="match status" value="1"/>
</dbReference>
<keyword evidence="3" id="KW-1185">Reference proteome</keyword>
<dbReference type="Proteomes" id="UP000326837">
    <property type="component" value="Chromosome"/>
</dbReference>
<dbReference type="KEGG" id="lpav:PLANPX_5835"/>
<reference evidence="3" key="1">
    <citation type="submission" date="2019-10" db="EMBL/GenBank/DDBJ databases">
        <title>Lacipirellula parvula gen. nov., sp. nov., representing a lineage of planctomycetes widespread in freshwater anoxic habitats, and description of the family Lacipirellulaceae.</title>
        <authorList>
            <person name="Dedysh S.N."/>
            <person name="Kulichevskaya I.S."/>
            <person name="Beletsky A.V."/>
            <person name="Rakitin A.L."/>
            <person name="Mardanov A.V."/>
            <person name="Ivanova A.A."/>
            <person name="Saltykova V.X."/>
            <person name="Rijpstra W.I.C."/>
            <person name="Sinninghe Damste J.S."/>
            <person name="Ravin N.V."/>
        </authorList>
    </citation>
    <scope>NUCLEOTIDE SEQUENCE [LARGE SCALE GENOMIC DNA]</scope>
    <source>
        <strain evidence="3">PX69</strain>
    </source>
</reference>
<dbReference type="InterPro" id="IPR016024">
    <property type="entry name" value="ARM-type_fold"/>
</dbReference>
<keyword evidence="1" id="KW-1133">Transmembrane helix</keyword>
<dbReference type="Pfam" id="PF13646">
    <property type="entry name" value="HEAT_2"/>
    <property type="match status" value="1"/>
</dbReference>
<sequence>MSSSIPPQNEFSQGASDADNRYARMRTSSDELLPPVEPPSAGFIIQLFVIPAVIVAAVVGIWFVIETLARRGEQDPAKIVAALRSNNQARFQQAKELADMLRLPQRYPELKVSHELSGQIAAYVNEMVEAGRPEDAEVTMRIFLATALGEFQVADGLPALLNAALHDPQRDVRRRAINAIAVLAGSMAALKPPQPLVDEQLIEALLTLADDQDELVRSETTFAIGVVAEASAAQSSEADPRLVEKLVVLADDPYTDARFNAAAALARLGHPAAPAAVAEMFDVDSLAASVAGEKALTPDVTEESLAKQRAFKRNMILSSALKSTNRLRETPALPAEAFAPLEEAMEGFLKSLEKLQKEGPVPDELIDEAERTLTRVKARAAGK</sequence>
<organism evidence="2 3">
    <name type="scientific">Lacipirellula parvula</name>
    <dbReference type="NCBI Taxonomy" id="2650471"/>
    <lineage>
        <taxon>Bacteria</taxon>
        <taxon>Pseudomonadati</taxon>
        <taxon>Planctomycetota</taxon>
        <taxon>Planctomycetia</taxon>
        <taxon>Pirellulales</taxon>
        <taxon>Lacipirellulaceae</taxon>
        <taxon>Lacipirellula</taxon>
    </lineage>
</organism>
<feature type="transmembrane region" description="Helical" evidence="1">
    <location>
        <begin position="43"/>
        <end position="65"/>
    </location>
</feature>
<proteinExistence type="predicted"/>
<dbReference type="SUPFAM" id="SSF48371">
    <property type="entry name" value="ARM repeat"/>
    <property type="match status" value="1"/>
</dbReference>